<dbReference type="InterPro" id="IPR011009">
    <property type="entry name" value="Kinase-like_dom_sf"/>
</dbReference>
<dbReference type="AlphaFoldDB" id="A0A9W7GLC5"/>
<dbReference type="Proteomes" id="UP001165065">
    <property type="component" value="Unassembled WGS sequence"/>
</dbReference>
<dbReference type="CDD" id="cd05121">
    <property type="entry name" value="ABC1_ADCK3-like"/>
    <property type="match status" value="1"/>
</dbReference>
<dbReference type="EMBL" id="BRYA01000362">
    <property type="protein sequence ID" value="GMI47834.1"/>
    <property type="molecule type" value="Genomic_DNA"/>
</dbReference>
<sequence>MSNLQSWKYDLLSITIRLNTLTLPFLYWYLILILNDITSRNTQLDYEREGQLLLHLVHNSRSVALLKSVQALSLRGDLFDPIRRKLKADKNRVATWTKCMQSVTDDVPITFGHTQMKKIVATELGITPSQVEDIFEFVDGEVRGASIGQVYKAKVKPGPVLKSLVGGKVHDEWAGSTVALKVQRPKVDRSISMDVFLITEAAYWMEESRAGDVRGIASGFGEGLFGELDYRLEALNANSFKEVYGELDNVVIPSACEELSTGRVCVMEWVEGVGQGSWGDEGMDMVRVGIRCCVKQMLDGGYFHADPHRGNLLMTEGKELAFVDFGMMARVSAEDRYGLIGLVFGLQNKDLELITENLLKLGFLEDKSQLEELIPRLRKALKNATGGTGKARDMNFASLQAELNEISRENRLKFYTPPFFTTIIRTLTILEGLALQVDPDFRLVKGAYPFVLAQLLSKDFGGSEWGLNAPPELRSLLTRVLVNRKTNRIEWERLNGFLRLADGVNLDKQQSDGSSSASKSLLTPSKRDTIELFARFLASESGLFLKEPLVQEIAEVIDSAASSAEINIAQITGGFLRPPPGGGGPVDESQLRGVQKVIEVINTNLNNQADPTSGEGVVSFLQSVVAWLVEVGGDETRREEARVVLEAGMGVAREVAAEVLERRTKRAVREAFGIALS</sequence>
<organism evidence="4 5">
    <name type="scientific">Triparma columacea</name>
    <dbReference type="NCBI Taxonomy" id="722753"/>
    <lineage>
        <taxon>Eukaryota</taxon>
        <taxon>Sar</taxon>
        <taxon>Stramenopiles</taxon>
        <taxon>Ochrophyta</taxon>
        <taxon>Bolidophyceae</taxon>
        <taxon>Parmales</taxon>
        <taxon>Triparmaceae</taxon>
        <taxon>Triparma</taxon>
    </lineage>
</organism>
<keyword evidence="5" id="KW-1185">Reference proteome</keyword>
<evidence type="ECO:0000259" key="3">
    <source>
        <dbReference type="Pfam" id="PF03109"/>
    </source>
</evidence>
<dbReference type="PANTHER" id="PTHR10566:SF128">
    <property type="entry name" value="UBIB DOMAIN CONTAINING KINASE"/>
    <property type="match status" value="1"/>
</dbReference>
<comment type="similarity">
    <text evidence="1">Belongs to the protein kinase superfamily. ADCK protein kinase family.</text>
</comment>
<dbReference type="OrthoDB" id="427480at2759"/>
<evidence type="ECO:0000313" key="4">
    <source>
        <dbReference type="EMBL" id="GMI47834.1"/>
    </source>
</evidence>
<name>A0A9W7GLC5_9STRA</name>
<dbReference type="InterPro" id="IPR050154">
    <property type="entry name" value="UbiB_kinase"/>
</dbReference>
<evidence type="ECO:0000256" key="1">
    <source>
        <dbReference type="ARBA" id="ARBA00009670"/>
    </source>
</evidence>
<keyword evidence="2" id="KW-1133">Transmembrane helix</keyword>
<feature type="transmembrane region" description="Helical" evidence="2">
    <location>
        <begin position="12"/>
        <end position="34"/>
    </location>
</feature>
<keyword evidence="2" id="KW-0472">Membrane</keyword>
<protein>
    <recommendedName>
        <fullName evidence="3">ABC1 atypical kinase-like domain-containing protein</fullName>
    </recommendedName>
</protein>
<dbReference type="InterPro" id="IPR004147">
    <property type="entry name" value="ABC1_dom"/>
</dbReference>
<comment type="caution">
    <text evidence="4">The sequence shown here is derived from an EMBL/GenBank/DDBJ whole genome shotgun (WGS) entry which is preliminary data.</text>
</comment>
<feature type="domain" description="ABC1 atypical kinase-like" evidence="3">
    <location>
        <begin position="174"/>
        <end position="356"/>
    </location>
</feature>
<accession>A0A9W7GLC5</accession>
<reference evidence="5" key="1">
    <citation type="journal article" date="2023" name="Commun. Biol.">
        <title>Genome analysis of Parmales, the sister group of diatoms, reveals the evolutionary specialization of diatoms from phago-mixotrophs to photoautotrophs.</title>
        <authorList>
            <person name="Ban H."/>
            <person name="Sato S."/>
            <person name="Yoshikawa S."/>
            <person name="Yamada K."/>
            <person name="Nakamura Y."/>
            <person name="Ichinomiya M."/>
            <person name="Sato N."/>
            <person name="Blanc-Mathieu R."/>
            <person name="Endo H."/>
            <person name="Kuwata A."/>
            <person name="Ogata H."/>
        </authorList>
    </citation>
    <scope>NUCLEOTIDE SEQUENCE [LARGE SCALE GENOMIC DNA]</scope>
</reference>
<dbReference type="PANTHER" id="PTHR10566">
    <property type="entry name" value="CHAPERONE-ACTIVITY OF BC1 COMPLEX CABC1 -RELATED"/>
    <property type="match status" value="1"/>
</dbReference>
<evidence type="ECO:0000313" key="5">
    <source>
        <dbReference type="Proteomes" id="UP001165065"/>
    </source>
</evidence>
<dbReference type="Pfam" id="PF03109">
    <property type="entry name" value="ABC1"/>
    <property type="match status" value="1"/>
</dbReference>
<gene>
    <name evidence="4" type="ORF">TrCOL_g12336</name>
</gene>
<keyword evidence="2" id="KW-0812">Transmembrane</keyword>
<dbReference type="SUPFAM" id="SSF56112">
    <property type="entry name" value="Protein kinase-like (PK-like)"/>
    <property type="match status" value="1"/>
</dbReference>
<evidence type="ECO:0000256" key="2">
    <source>
        <dbReference type="SAM" id="Phobius"/>
    </source>
</evidence>
<proteinExistence type="inferred from homology"/>